<dbReference type="InterPro" id="IPR005183">
    <property type="entry name" value="DUF305_CopM-like"/>
</dbReference>
<feature type="region of interest" description="Disordered" evidence="1">
    <location>
        <begin position="26"/>
        <end position="47"/>
    </location>
</feature>
<dbReference type="AlphaFoldDB" id="A0A7J5B9W7"/>
<reference evidence="4 5" key="1">
    <citation type="submission" date="2019-09" db="EMBL/GenBank/DDBJ databases">
        <title>Phylogeny of genus Pseudoclavibacter and closely related genus.</title>
        <authorList>
            <person name="Li Y."/>
        </authorList>
    </citation>
    <scope>NUCLEOTIDE SEQUENCE [LARGE SCALE GENOMIC DNA]</scope>
    <source>
        <strain evidence="4 5">KCTC 13959</strain>
    </source>
</reference>
<dbReference type="PANTHER" id="PTHR36933">
    <property type="entry name" value="SLL0788 PROTEIN"/>
    <property type="match status" value="1"/>
</dbReference>
<comment type="caution">
    <text evidence="4">The sequence shown here is derived from an EMBL/GenBank/DDBJ whole genome shotgun (WGS) entry which is preliminary data.</text>
</comment>
<feature type="signal peptide" evidence="2">
    <location>
        <begin position="1"/>
        <end position="29"/>
    </location>
</feature>
<proteinExistence type="predicted"/>
<accession>A0A7J5B9W7</accession>
<dbReference type="Proteomes" id="UP000433493">
    <property type="component" value="Unassembled WGS sequence"/>
</dbReference>
<dbReference type="EMBL" id="WBKB01000009">
    <property type="protein sequence ID" value="KAB1641474.1"/>
    <property type="molecule type" value="Genomic_DNA"/>
</dbReference>
<evidence type="ECO:0000313" key="4">
    <source>
        <dbReference type="EMBL" id="KAB1641474.1"/>
    </source>
</evidence>
<evidence type="ECO:0000256" key="1">
    <source>
        <dbReference type="SAM" id="MobiDB-lite"/>
    </source>
</evidence>
<dbReference type="PANTHER" id="PTHR36933:SF1">
    <property type="entry name" value="SLL0788 PROTEIN"/>
    <property type="match status" value="1"/>
</dbReference>
<keyword evidence="2" id="KW-0732">Signal</keyword>
<evidence type="ECO:0000256" key="2">
    <source>
        <dbReference type="SAM" id="SignalP"/>
    </source>
</evidence>
<dbReference type="InterPro" id="IPR012347">
    <property type="entry name" value="Ferritin-like"/>
</dbReference>
<dbReference type="RefSeq" id="WP_158053155.1">
    <property type="nucleotide sequence ID" value="NZ_WBKB01000009.1"/>
</dbReference>
<dbReference type="OrthoDB" id="26872at2"/>
<organism evidence="4 5">
    <name type="scientific">Gulosibacter chungangensis</name>
    <dbReference type="NCBI Taxonomy" id="979746"/>
    <lineage>
        <taxon>Bacteria</taxon>
        <taxon>Bacillati</taxon>
        <taxon>Actinomycetota</taxon>
        <taxon>Actinomycetes</taxon>
        <taxon>Micrococcales</taxon>
        <taxon>Microbacteriaceae</taxon>
        <taxon>Gulosibacter</taxon>
    </lineage>
</organism>
<dbReference type="PROSITE" id="PS51257">
    <property type="entry name" value="PROKAR_LIPOPROTEIN"/>
    <property type="match status" value="1"/>
</dbReference>
<feature type="chain" id="PRO_5029878792" evidence="2">
    <location>
        <begin position="30"/>
        <end position="198"/>
    </location>
</feature>
<evidence type="ECO:0000259" key="3">
    <source>
        <dbReference type="Pfam" id="PF03713"/>
    </source>
</evidence>
<sequence length="198" mass="21226">MQKKTTILTLASASLAASLLLAGCSSTPAETPATDSTSAPSSDVSTEANTADEMFAMMMIEHHQQAVEMSDIILAKDDVASEVADLAQRIKDAQGPEIDRMNSWLETWGASDMSGMDHGASMDGMLSEEDLQALEAADGPTASKLFLQQMIEHHEGAVKMAETQLSEGKNPDALELAQQIIDAQTVEIQEMRDLLDTL</sequence>
<dbReference type="Gene3D" id="1.20.1260.10">
    <property type="match status" value="1"/>
</dbReference>
<gene>
    <name evidence="4" type="ORF">F8O05_12930</name>
</gene>
<feature type="domain" description="DUF305" evidence="3">
    <location>
        <begin position="52"/>
        <end position="195"/>
    </location>
</feature>
<name>A0A7J5B9W7_9MICO</name>
<protein>
    <submittedName>
        <fullName evidence="4">DUF305 domain-containing protein</fullName>
    </submittedName>
</protein>
<dbReference type="Pfam" id="PF03713">
    <property type="entry name" value="DUF305"/>
    <property type="match status" value="1"/>
</dbReference>
<evidence type="ECO:0000313" key="5">
    <source>
        <dbReference type="Proteomes" id="UP000433493"/>
    </source>
</evidence>
<keyword evidence="5" id="KW-1185">Reference proteome</keyword>